<accession>A0A9Q0BT46</accession>
<dbReference type="CDD" id="cd23767">
    <property type="entry name" value="IQCD"/>
    <property type="match status" value="1"/>
</dbReference>
<dbReference type="GO" id="GO:0007051">
    <property type="term" value="P:spindle organization"/>
    <property type="evidence" value="ECO:0007669"/>
    <property type="project" value="TreeGrafter"/>
</dbReference>
<organism evidence="1 2">
    <name type="scientific">Drosophila gunungcola</name>
    <name type="common">fruit fly</name>
    <dbReference type="NCBI Taxonomy" id="103775"/>
    <lineage>
        <taxon>Eukaryota</taxon>
        <taxon>Metazoa</taxon>
        <taxon>Ecdysozoa</taxon>
        <taxon>Arthropoda</taxon>
        <taxon>Hexapoda</taxon>
        <taxon>Insecta</taxon>
        <taxon>Pterygota</taxon>
        <taxon>Neoptera</taxon>
        <taxon>Endopterygota</taxon>
        <taxon>Diptera</taxon>
        <taxon>Brachycera</taxon>
        <taxon>Muscomorpha</taxon>
        <taxon>Ephydroidea</taxon>
        <taxon>Drosophilidae</taxon>
        <taxon>Drosophila</taxon>
        <taxon>Sophophora</taxon>
    </lineage>
</organism>
<dbReference type="GO" id="GO:0000278">
    <property type="term" value="P:mitotic cell cycle"/>
    <property type="evidence" value="ECO:0007669"/>
    <property type="project" value="TreeGrafter"/>
</dbReference>
<dbReference type="OrthoDB" id="190375at2759"/>
<dbReference type="InterPro" id="IPR051185">
    <property type="entry name" value="ASPM"/>
</dbReference>
<dbReference type="PANTHER" id="PTHR22706:SF2">
    <property type="entry name" value="SFI1 SPINDLE BODY DOMAIN-CONTAINING PROTEIN"/>
    <property type="match status" value="1"/>
</dbReference>
<dbReference type="AlphaFoldDB" id="A0A9Q0BT46"/>
<evidence type="ECO:0000313" key="2">
    <source>
        <dbReference type="Proteomes" id="UP001059596"/>
    </source>
</evidence>
<protein>
    <submittedName>
        <fullName evidence="1">Uncharacterized protein</fullName>
    </submittedName>
</protein>
<dbReference type="GO" id="GO:0005516">
    <property type="term" value="F:calmodulin binding"/>
    <property type="evidence" value="ECO:0007669"/>
    <property type="project" value="TreeGrafter"/>
</dbReference>
<comment type="caution">
    <text evidence="1">The sequence shown here is derived from an EMBL/GenBank/DDBJ whole genome shotgun (WGS) entry which is preliminary data.</text>
</comment>
<dbReference type="InterPro" id="IPR000048">
    <property type="entry name" value="IQ_motif_EF-hand-BS"/>
</dbReference>
<dbReference type="Proteomes" id="UP001059596">
    <property type="component" value="Unassembled WGS sequence"/>
</dbReference>
<dbReference type="PANTHER" id="PTHR22706">
    <property type="entry name" value="ASSEMBLY FACTOR FOR SPINDLE MICROTUBULES"/>
    <property type="match status" value="1"/>
</dbReference>
<dbReference type="InterPro" id="IPR027417">
    <property type="entry name" value="P-loop_NTPase"/>
</dbReference>
<dbReference type="GO" id="GO:0051295">
    <property type="term" value="P:establishment of meiotic spindle localization"/>
    <property type="evidence" value="ECO:0007669"/>
    <property type="project" value="TreeGrafter"/>
</dbReference>
<reference evidence="1" key="1">
    <citation type="journal article" date="2023" name="Genome Biol. Evol.">
        <title>Long-read-based Genome Assembly of Drosophila gunungcola Reveals Fewer Chemosensory Genes in Flower-breeding Species.</title>
        <authorList>
            <person name="Negi A."/>
            <person name="Liao B.Y."/>
            <person name="Yeh S.D."/>
        </authorList>
    </citation>
    <scope>NUCLEOTIDE SEQUENCE</scope>
    <source>
        <strain evidence="1">Sukarami</strain>
    </source>
</reference>
<name>A0A9Q0BT46_9MUSC</name>
<dbReference type="EMBL" id="JAMKOV010000002">
    <property type="protein sequence ID" value="KAI8042844.1"/>
    <property type="molecule type" value="Genomic_DNA"/>
</dbReference>
<dbReference type="Gene3D" id="1.20.5.190">
    <property type="match status" value="1"/>
</dbReference>
<evidence type="ECO:0000313" key="1">
    <source>
        <dbReference type="EMBL" id="KAI8042844.1"/>
    </source>
</evidence>
<dbReference type="SMART" id="SM00015">
    <property type="entry name" value="IQ"/>
    <property type="match status" value="3"/>
</dbReference>
<keyword evidence="2" id="KW-1185">Reference proteome</keyword>
<dbReference type="PROSITE" id="PS50096">
    <property type="entry name" value="IQ"/>
    <property type="match status" value="2"/>
</dbReference>
<sequence>MPKPTVDTSYILSRGSSNLSMVPEDDEFDDLEEGTEQMSRFSLTASLTRTQSVLMDYRQFKAARTIQRFVRGWLVRHHLRKAQEWAIVIQKWWRRFQAQRNLNSVAEKVLQSTILAHYDRSATLIQTLYRGWWSRKHVFDLTMLKTLQNTLAKDLVHTLVKYMYLMKRSDLMPGIYTIKESGMCLKTLEQLMSTFGFRYFNAQACYIMNKSLSTVAQGRKAFGSCVDFTDVPYSGFNDKGMCVNRNYSVANLNATEPEHFELVQTFLAGHRKMDMAVTVKLDKIAASAVEELRLKHSKERNNNKKSFIRRIILEMQNWHHPDGEPILPSAIFKKNELDAVLHNAKKTLESLFGQLEPCVCPTTEDLSYLENL</sequence>
<dbReference type="Pfam" id="PF00612">
    <property type="entry name" value="IQ"/>
    <property type="match status" value="3"/>
</dbReference>
<dbReference type="GO" id="GO:0000922">
    <property type="term" value="C:spindle pole"/>
    <property type="evidence" value="ECO:0007669"/>
    <property type="project" value="TreeGrafter"/>
</dbReference>
<dbReference type="SUPFAM" id="SSF52540">
    <property type="entry name" value="P-loop containing nucleoside triphosphate hydrolases"/>
    <property type="match status" value="1"/>
</dbReference>
<proteinExistence type="predicted"/>
<gene>
    <name evidence="1" type="ORF">M5D96_004167</name>
</gene>